<evidence type="ECO:0000313" key="2">
    <source>
        <dbReference type="Proteomes" id="UP000499080"/>
    </source>
</evidence>
<keyword evidence="2" id="KW-1185">Reference proteome</keyword>
<sequence length="29" mass="3447">MQAMGYWKFGCKWVGRQARDDKQNRVSSI</sequence>
<reference evidence="1 2" key="1">
    <citation type="journal article" date="2019" name="Sci. Rep.">
        <title>Orb-weaving spider Araneus ventricosus genome elucidates the spidroin gene catalogue.</title>
        <authorList>
            <person name="Kono N."/>
            <person name="Nakamura H."/>
            <person name="Ohtoshi R."/>
            <person name="Moran D.A.P."/>
            <person name="Shinohara A."/>
            <person name="Yoshida Y."/>
            <person name="Fujiwara M."/>
            <person name="Mori M."/>
            <person name="Tomita M."/>
            <person name="Arakawa K."/>
        </authorList>
    </citation>
    <scope>NUCLEOTIDE SEQUENCE [LARGE SCALE GENOMIC DNA]</scope>
</reference>
<proteinExistence type="predicted"/>
<feature type="non-terminal residue" evidence="1">
    <location>
        <position position="29"/>
    </location>
</feature>
<name>A0A4Y2WP46_ARAVE</name>
<dbReference type="Proteomes" id="UP000499080">
    <property type="component" value="Unassembled WGS sequence"/>
</dbReference>
<protein>
    <submittedName>
        <fullName evidence="1">Uncharacterized protein</fullName>
    </submittedName>
</protein>
<dbReference type="EMBL" id="BGPR01064266">
    <property type="protein sequence ID" value="GBO39283.1"/>
    <property type="molecule type" value="Genomic_DNA"/>
</dbReference>
<accession>A0A4Y2WP46</accession>
<gene>
    <name evidence="1" type="ORF">AVEN_10886_1</name>
</gene>
<comment type="caution">
    <text evidence="1">The sequence shown here is derived from an EMBL/GenBank/DDBJ whole genome shotgun (WGS) entry which is preliminary data.</text>
</comment>
<organism evidence="1 2">
    <name type="scientific">Araneus ventricosus</name>
    <name type="common">Orbweaver spider</name>
    <name type="synonym">Epeira ventricosa</name>
    <dbReference type="NCBI Taxonomy" id="182803"/>
    <lineage>
        <taxon>Eukaryota</taxon>
        <taxon>Metazoa</taxon>
        <taxon>Ecdysozoa</taxon>
        <taxon>Arthropoda</taxon>
        <taxon>Chelicerata</taxon>
        <taxon>Arachnida</taxon>
        <taxon>Araneae</taxon>
        <taxon>Araneomorphae</taxon>
        <taxon>Entelegynae</taxon>
        <taxon>Araneoidea</taxon>
        <taxon>Araneidae</taxon>
        <taxon>Araneus</taxon>
    </lineage>
</organism>
<dbReference type="AlphaFoldDB" id="A0A4Y2WP46"/>
<evidence type="ECO:0000313" key="1">
    <source>
        <dbReference type="EMBL" id="GBO39283.1"/>
    </source>
</evidence>